<organism evidence="1 2">
    <name type="scientific">Catenaria anguillulae PL171</name>
    <dbReference type="NCBI Taxonomy" id="765915"/>
    <lineage>
        <taxon>Eukaryota</taxon>
        <taxon>Fungi</taxon>
        <taxon>Fungi incertae sedis</taxon>
        <taxon>Blastocladiomycota</taxon>
        <taxon>Blastocladiomycetes</taxon>
        <taxon>Blastocladiales</taxon>
        <taxon>Catenariaceae</taxon>
        <taxon>Catenaria</taxon>
    </lineage>
</organism>
<accession>A0A1Y2HDE2</accession>
<comment type="caution">
    <text evidence="1">The sequence shown here is derived from an EMBL/GenBank/DDBJ whole genome shotgun (WGS) entry which is preliminary data.</text>
</comment>
<protein>
    <submittedName>
        <fullName evidence="1">Uncharacterized protein</fullName>
    </submittedName>
</protein>
<reference evidence="1 2" key="1">
    <citation type="submission" date="2016-07" db="EMBL/GenBank/DDBJ databases">
        <title>Pervasive Adenine N6-methylation of Active Genes in Fungi.</title>
        <authorList>
            <consortium name="DOE Joint Genome Institute"/>
            <person name="Mondo S.J."/>
            <person name="Dannebaum R.O."/>
            <person name="Kuo R.C."/>
            <person name="Labutti K."/>
            <person name="Haridas S."/>
            <person name="Kuo A."/>
            <person name="Salamov A."/>
            <person name="Ahrendt S.R."/>
            <person name="Lipzen A."/>
            <person name="Sullivan W."/>
            <person name="Andreopoulos W.B."/>
            <person name="Clum A."/>
            <person name="Lindquist E."/>
            <person name="Daum C."/>
            <person name="Ramamoorthy G.K."/>
            <person name="Gryganskyi A."/>
            <person name="Culley D."/>
            <person name="Magnuson J.K."/>
            <person name="James T.Y."/>
            <person name="O'Malley M.A."/>
            <person name="Stajich J.E."/>
            <person name="Spatafora J.W."/>
            <person name="Visel A."/>
            <person name="Grigoriev I.V."/>
        </authorList>
    </citation>
    <scope>NUCLEOTIDE SEQUENCE [LARGE SCALE GENOMIC DNA]</scope>
    <source>
        <strain evidence="1 2">PL171</strain>
    </source>
</reference>
<dbReference type="Proteomes" id="UP000193411">
    <property type="component" value="Unassembled WGS sequence"/>
</dbReference>
<dbReference type="EMBL" id="MCFL01000044">
    <property type="protein sequence ID" value="ORZ32596.1"/>
    <property type="molecule type" value="Genomic_DNA"/>
</dbReference>
<dbReference type="AlphaFoldDB" id="A0A1Y2HDE2"/>
<name>A0A1Y2HDE2_9FUNG</name>
<proteinExistence type="predicted"/>
<sequence>MCAAPWIVSGLRVSGQVPFFERLEPYAIQSSKRAFQDDLVRGLLVLLSDLALIDTFEQDFPAQSHQQSQQQHILLYPARDALMPQSVTDCPYPTSRLAGGVMGHASRIAIRVESCLREFFPLVAQSVELGARPAPVMPLSIVIFL</sequence>
<evidence type="ECO:0000313" key="1">
    <source>
        <dbReference type="EMBL" id="ORZ32596.1"/>
    </source>
</evidence>
<keyword evidence="2" id="KW-1185">Reference proteome</keyword>
<gene>
    <name evidence="1" type="ORF">BCR44DRAFT_1439878</name>
</gene>
<evidence type="ECO:0000313" key="2">
    <source>
        <dbReference type="Proteomes" id="UP000193411"/>
    </source>
</evidence>